<dbReference type="RefSeq" id="WP_001070544.1">
    <property type="nucleotide sequence ID" value="NZ_CALPAM010000006.1"/>
</dbReference>
<proteinExistence type="predicted"/>
<dbReference type="AlphaFoldDB" id="A0A2T8MCR3"/>
<evidence type="ECO:0000313" key="5">
    <source>
        <dbReference type="EMBL" id="ECS6133889.1"/>
    </source>
</evidence>
<reference evidence="3" key="5">
    <citation type="submission" date="2019-04" db="EMBL/GenBank/DDBJ databases">
        <authorList>
            <consortium name="GenomeTrakr network: Whole genome sequencing for foodborne pathogen traceback"/>
        </authorList>
    </citation>
    <scope>NUCLEOTIDE SEQUENCE</scope>
    <source>
        <strain evidence="8">FSIS11808940</strain>
        <strain evidence="3">FSIS11919908</strain>
        <strain evidence="5">FSIS1609251</strain>
        <strain evidence="10">FSIS21822075</strain>
        <strain evidence="9">HIY0183</strain>
    </source>
</reference>
<comment type="caution">
    <text evidence="13">The sequence shown here is derived from an EMBL/GenBank/DDBJ whole genome shotgun (WGS) entry which is preliminary data.</text>
</comment>
<evidence type="ECO:0000313" key="13">
    <source>
        <dbReference type="EMBL" id="TRG42409.1"/>
    </source>
</evidence>
<evidence type="ECO:0000313" key="9">
    <source>
        <dbReference type="EMBL" id="ECU4737980.1"/>
    </source>
</evidence>
<reference evidence="2" key="3">
    <citation type="submission" date="2018-09" db="EMBL/GenBank/DDBJ databases">
        <authorList>
            <consortium name="NARMS: The National Antimicrobial Resistance Monitoring System"/>
        </authorList>
    </citation>
    <scope>NUCLEOTIDE SEQUENCE</scope>
    <source>
        <strain evidence="6">FSIS11811949</strain>
        <strain evidence="2">FSIS11813694</strain>
        <strain evidence="7">FSIS11813894</strain>
        <strain evidence="1">FSIS11921149</strain>
        <strain evidence="4">FSIS1605746</strain>
    </source>
</reference>
<evidence type="ECO:0000313" key="6">
    <source>
        <dbReference type="EMBL" id="ECT1477767.1"/>
    </source>
</evidence>
<dbReference type="EMBL" id="VCUW02000028">
    <property type="protein sequence ID" value="TRG42409.1"/>
    <property type="molecule type" value="Genomic_DNA"/>
</dbReference>
<accession>A0A2T8MCR3</accession>
<dbReference type="EMBL" id="AAKKDH010000002">
    <property type="protein sequence ID" value="ECS6133889.1"/>
    <property type="molecule type" value="Genomic_DNA"/>
</dbReference>
<name>A0A2T8MCR3_SALAN</name>
<evidence type="ECO:0000313" key="4">
    <source>
        <dbReference type="EMBL" id="ECS2638656.1"/>
    </source>
</evidence>
<dbReference type="EMBL" id="DAAGON010000001">
    <property type="protein sequence ID" value="HAB3939604.1"/>
    <property type="molecule type" value="Genomic_DNA"/>
</dbReference>
<dbReference type="EMBL" id="AAKMPV010000004">
    <property type="protein sequence ID" value="ECT3923270.1"/>
    <property type="molecule type" value="Genomic_DNA"/>
</dbReference>
<evidence type="ECO:0000313" key="7">
    <source>
        <dbReference type="EMBL" id="ECT3923270.1"/>
    </source>
</evidence>
<evidence type="ECO:0000313" key="10">
    <source>
        <dbReference type="EMBL" id="ECV0337889.1"/>
    </source>
</evidence>
<dbReference type="EMBL" id="AAKSYA010000004">
    <property type="protein sequence ID" value="ECV0337889.1"/>
    <property type="molecule type" value="Genomic_DNA"/>
</dbReference>
<reference evidence="11" key="1">
    <citation type="journal article" date="2018" name="Genome Biol.">
        <title>SKESA: strategic k-mer extension for scrupulous assemblies.</title>
        <authorList>
            <person name="Souvorov A."/>
            <person name="Agarwala R."/>
            <person name="Lipman D.J."/>
        </authorList>
    </citation>
    <scope>NUCLEOTIDE SEQUENCE</scope>
    <source>
        <strain evidence="12">CDC B1487</strain>
        <strain evidence="11">Salmonella enterica</strain>
    </source>
</reference>
<dbReference type="EMBL" id="AAFZFQ010000001">
    <property type="protein sequence ID" value="EBL4821095.1"/>
    <property type="molecule type" value="Genomic_DNA"/>
</dbReference>
<dbReference type="Proteomes" id="UP000319232">
    <property type="component" value="Unassembled WGS sequence"/>
</dbReference>
<dbReference type="EMBL" id="AAHPVZ010000062">
    <property type="protein sequence ID" value="EBZ0400707.1"/>
    <property type="molecule type" value="Genomic_DNA"/>
</dbReference>
<evidence type="ECO:0000313" key="2">
    <source>
        <dbReference type="EMBL" id="EBZ0400707.1"/>
    </source>
</evidence>
<gene>
    <name evidence="4" type="ORF">AZF31_15085</name>
    <name evidence="5" type="ORF">BUM38_02495</name>
    <name evidence="10" type="ORF">D3T63_04880</name>
    <name evidence="7" type="ORF">D4T67_04560</name>
    <name evidence="2" type="ORF">D6A11_16530</name>
    <name evidence="8" type="ORF">DNB52_06220</name>
    <name evidence="6" type="ORF">DUZ69_11190</name>
    <name evidence="9" type="ORF">EVA07_23880</name>
    <name evidence="3" type="ORF">FAC46_23425</name>
    <name evidence="1" type="ORF">FFW56_00015</name>
    <name evidence="13" type="ORF">FG704_023760</name>
    <name evidence="11" type="ORF">GB592_00600</name>
    <name evidence="12" type="ORF">GNC26_002739</name>
</gene>
<evidence type="ECO:0000313" key="14">
    <source>
        <dbReference type="Proteomes" id="UP000319232"/>
    </source>
</evidence>
<sequence length="75" mass="7999">MNQAIEQIIHSSLNKNEPGAGVGSSVTANDIIEGVRPYYQAASGAEKLSIVERLNKLKVEPGVPIPSNIEQLLSN</sequence>
<evidence type="ECO:0000313" key="8">
    <source>
        <dbReference type="EMBL" id="ECU1186440.1"/>
    </source>
</evidence>
<reference evidence="13 14" key="4">
    <citation type="journal article" date="2019" name="Appl. Environ. Microbiol.">
        <title>Clinically Unreported Salmonellosis Outbreak Detected via Comparative Genomic Analysis of Municipal Wastewater Salmonella Isolates.</title>
        <authorList>
            <person name="Diemert S."/>
            <person name="Yan T."/>
        </authorList>
    </citation>
    <scope>NUCLEOTIDE SEQUENCE [LARGE SCALE GENOMIC DNA]</scope>
    <source>
        <strain evidence="13 14">HIY0183</strain>
    </source>
</reference>
<dbReference type="EMBL" id="AAKJAJ010000009">
    <property type="protein sequence ID" value="ECS2638656.1"/>
    <property type="molecule type" value="Genomic_DNA"/>
</dbReference>
<dbReference type="EMBL" id="AAHZBB010000038">
    <property type="protein sequence ID" value="ECB8977177.1"/>
    <property type="molecule type" value="Genomic_DNA"/>
</dbReference>
<evidence type="ECO:0000313" key="1">
    <source>
        <dbReference type="EMBL" id="EBL4821095.1"/>
    </source>
</evidence>
<reference evidence="12" key="2">
    <citation type="submission" date="2018-07" db="EMBL/GenBank/DDBJ databases">
        <authorList>
            <consortium name="NCBI Pathogen Detection Project"/>
        </authorList>
    </citation>
    <scope>NUCLEOTIDE SEQUENCE</scope>
    <source>
        <strain evidence="12">CDC B1487</strain>
        <strain evidence="11">Salmonella enterica</strain>
    </source>
</reference>
<dbReference type="EMBL" id="DAATFV010000011">
    <property type="protein sequence ID" value="HAE8374149.1"/>
    <property type="molecule type" value="Genomic_DNA"/>
</dbReference>
<evidence type="ECO:0000313" key="12">
    <source>
        <dbReference type="EMBL" id="HAE8374149.1"/>
    </source>
</evidence>
<protein>
    <submittedName>
        <fullName evidence="13">Uncharacterized protein</fullName>
    </submittedName>
</protein>
<evidence type="ECO:0000313" key="11">
    <source>
        <dbReference type="EMBL" id="HAB3939604.1"/>
    </source>
</evidence>
<dbReference type="EMBL" id="AAKOYA010000006">
    <property type="protein sequence ID" value="ECU1186440.1"/>
    <property type="molecule type" value="Genomic_DNA"/>
</dbReference>
<organism evidence="13 14">
    <name type="scientific">Salmonella anatum</name>
    <dbReference type="NCBI Taxonomy" id="58712"/>
    <lineage>
        <taxon>Bacteria</taxon>
        <taxon>Pseudomonadati</taxon>
        <taxon>Pseudomonadota</taxon>
        <taxon>Gammaproteobacteria</taxon>
        <taxon>Enterobacterales</taxon>
        <taxon>Enterobacteriaceae</taxon>
        <taxon>Salmonella</taxon>
    </lineage>
</organism>
<dbReference type="EMBL" id="AAKQAO010000041">
    <property type="protein sequence ID" value="ECU4737980.1"/>
    <property type="molecule type" value="Genomic_DNA"/>
</dbReference>
<dbReference type="EMBL" id="AAKLVW010000019">
    <property type="protein sequence ID" value="ECT1477767.1"/>
    <property type="molecule type" value="Genomic_DNA"/>
</dbReference>
<evidence type="ECO:0000313" key="3">
    <source>
        <dbReference type="EMBL" id="ECB8977177.1"/>
    </source>
</evidence>